<evidence type="ECO:0000313" key="1">
    <source>
        <dbReference type="EMBL" id="KWD95562.1"/>
    </source>
</evidence>
<dbReference type="EMBL" id="LPIX01000095">
    <property type="protein sequence ID" value="KWD95562.1"/>
    <property type="molecule type" value="Genomic_DNA"/>
</dbReference>
<accession>A0A125G6G0</accession>
<proteinExistence type="predicted"/>
<sequence>MGVGMQIAYFGFAGSAALEAEAGEQLVRLERFRTLISGCHLAIESRSSGAGRRAYDVRLDLITRNNELRPIPHCVGEDPHEAVRRAFAAAERTLMAWVGQGTGTPGTTGQGSHALR</sequence>
<name>A0A125G6G0_9BURK</name>
<dbReference type="RefSeq" id="WP_060326969.1">
    <property type="nucleotide sequence ID" value="NZ_JAXKSK010000016.1"/>
</dbReference>
<dbReference type="Gene3D" id="3.30.160.100">
    <property type="entry name" value="Ribosome hibernation promotion factor-like"/>
    <property type="match status" value="1"/>
</dbReference>
<dbReference type="AlphaFoldDB" id="A0A125G6G0"/>
<gene>
    <name evidence="1" type="ORF">WL73_02615</name>
</gene>
<dbReference type="InterPro" id="IPR036567">
    <property type="entry name" value="RHF-like"/>
</dbReference>
<reference evidence="1 2" key="1">
    <citation type="submission" date="2015-11" db="EMBL/GenBank/DDBJ databases">
        <title>Expanding the genomic diversity of Burkholderia species for the development of highly accurate diagnostics.</title>
        <authorList>
            <person name="Sahl J."/>
            <person name="Keim P."/>
            <person name="Wagner D."/>
        </authorList>
    </citation>
    <scope>NUCLEOTIDE SEQUENCE [LARGE SCALE GENOMIC DNA]</scope>
    <source>
        <strain evidence="1 2">MSMB2167WGS</strain>
    </source>
</reference>
<comment type="caution">
    <text evidence="1">The sequence shown here is derived from an EMBL/GenBank/DDBJ whole genome shotgun (WGS) entry which is preliminary data.</text>
</comment>
<dbReference type="OrthoDB" id="9132248at2"/>
<protein>
    <submittedName>
        <fullName evidence="1">Metal ABC transporter ATPase</fullName>
    </submittedName>
</protein>
<organism evidence="1 2">
    <name type="scientific">Burkholderia ubonensis</name>
    <dbReference type="NCBI Taxonomy" id="101571"/>
    <lineage>
        <taxon>Bacteria</taxon>
        <taxon>Pseudomonadati</taxon>
        <taxon>Pseudomonadota</taxon>
        <taxon>Betaproteobacteria</taxon>
        <taxon>Burkholderiales</taxon>
        <taxon>Burkholderiaceae</taxon>
        <taxon>Burkholderia</taxon>
        <taxon>Burkholderia cepacia complex</taxon>
    </lineage>
</organism>
<dbReference type="Proteomes" id="UP000062998">
    <property type="component" value="Unassembled WGS sequence"/>
</dbReference>
<evidence type="ECO:0000313" key="2">
    <source>
        <dbReference type="Proteomes" id="UP000062998"/>
    </source>
</evidence>